<dbReference type="AlphaFoldDB" id="A0A1G2HJI0"/>
<gene>
    <name evidence="2" type="ORF">A2639_02570</name>
</gene>
<dbReference type="PANTHER" id="PTHR22916">
    <property type="entry name" value="GLYCOSYLTRANSFERASE"/>
    <property type="match status" value="1"/>
</dbReference>
<name>A0A1G2HJI0_9BACT</name>
<dbReference type="EMBL" id="MHOL01000017">
    <property type="protein sequence ID" value="OGZ62603.1"/>
    <property type="molecule type" value="Genomic_DNA"/>
</dbReference>
<protein>
    <recommendedName>
        <fullName evidence="1">Glycosyltransferase 2-like domain-containing protein</fullName>
    </recommendedName>
</protein>
<organism evidence="2 3">
    <name type="scientific">Candidatus Staskawiczbacteria bacterium RIFCSPHIGHO2_01_FULL_34_27</name>
    <dbReference type="NCBI Taxonomy" id="1802199"/>
    <lineage>
        <taxon>Bacteria</taxon>
        <taxon>Candidatus Staskawicziibacteriota</taxon>
    </lineage>
</organism>
<accession>A0A1G2HJI0</accession>
<dbReference type="InterPro" id="IPR001173">
    <property type="entry name" value="Glyco_trans_2-like"/>
</dbReference>
<sequence length="311" mass="36674">MQFVVKAYYATGPINQLNMTPLVSVILPTYNRDKNIAKAIESVWRQSYKSLELIIVNDASTDATAELVGNLAKYNPKITILHNEMNVGIVASLNKGINVARGKYIARLDDDDVWCDDKKIEKQVDFLEKNPGYCLVGGGVIKINKNNKEIVRYLLPKEDEYIRKTILINNAFAHTTVLFRKDTFLKVGGYDERFCFIEDWDLWLKMGKVSKFYNFQEFFVLYLDQEHDDPYHYRNYKIRRNVKINMELRKKYMDSYPHYKKAILFCYASYFYSFIPFRKKLGPIIFQIRKLIFGSPPYKYSHKNKSFKNEQ</sequence>
<evidence type="ECO:0000313" key="3">
    <source>
        <dbReference type="Proteomes" id="UP000178991"/>
    </source>
</evidence>
<evidence type="ECO:0000313" key="2">
    <source>
        <dbReference type="EMBL" id="OGZ62603.1"/>
    </source>
</evidence>
<feature type="domain" description="Glycosyltransferase 2-like" evidence="1">
    <location>
        <begin position="24"/>
        <end position="176"/>
    </location>
</feature>
<proteinExistence type="predicted"/>
<dbReference type="GO" id="GO:0016758">
    <property type="term" value="F:hexosyltransferase activity"/>
    <property type="evidence" value="ECO:0007669"/>
    <property type="project" value="UniProtKB-ARBA"/>
</dbReference>
<evidence type="ECO:0000259" key="1">
    <source>
        <dbReference type="Pfam" id="PF00535"/>
    </source>
</evidence>
<dbReference type="Pfam" id="PF00535">
    <property type="entry name" value="Glycos_transf_2"/>
    <property type="match status" value="1"/>
</dbReference>
<dbReference type="InterPro" id="IPR029044">
    <property type="entry name" value="Nucleotide-diphossugar_trans"/>
</dbReference>
<dbReference type="Gene3D" id="3.90.550.10">
    <property type="entry name" value="Spore Coat Polysaccharide Biosynthesis Protein SpsA, Chain A"/>
    <property type="match status" value="1"/>
</dbReference>
<comment type="caution">
    <text evidence="2">The sequence shown here is derived from an EMBL/GenBank/DDBJ whole genome shotgun (WGS) entry which is preliminary data.</text>
</comment>
<dbReference type="SUPFAM" id="SSF53448">
    <property type="entry name" value="Nucleotide-diphospho-sugar transferases"/>
    <property type="match status" value="1"/>
</dbReference>
<reference evidence="2 3" key="1">
    <citation type="journal article" date="2016" name="Nat. Commun.">
        <title>Thousands of microbial genomes shed light on interconnected biogeochemical processes in an aquifer system.</title>
        <authorList>
            <person name="Anantharaman K."/>
            <person name="Brown C.T."/>
            <person name="Hug L.A."/>
            <person name="Sharon I."/>
            <person name="Castelle C.J."/>
            <person name="Probst A.J."/>
            <person name="Thomas B.C."/>
            <person name="Singh A."/>
            <person name="Wilkins M.J."/>
            <person name="Karaoz U."/>
            <person name="Brodie E.L."/>
            <person name="Williams K.H."/>
            <person name="Hubbard S.S."/>
            <person name="Banfield J.F."/>
        </authorList>
    </citation>
    <scope>NUCLEOTIDE SEQUENCE [LARGE SCALE GENOMIC DNA]</scope>
</reference>
<dbReference type="PANTHER" id="PTHR22916:SF3">
    <property type="entry name" value="UDP-GLCNAC:BETAGAL BETA-1,3-N-ACETYLGLUCOSAMINYLTRANSFERASE-LIKE PROTEIN 1"/>
    <property type="match status" value="1"/>
</dbReference>
<dbReference type="Proteomes" id="UP000178991">
    <property type="component" value="Unassembled WGS sequence"/>
</dbReference>